<dbReference type="Proteomes" id="UP000297617">
    <property type="component" value="Unassembled WGS sequence"/>
</dbReference>
<organism evidence="1 2">
    <name type="scientific">Leptospira bouyouniensis</name>
    <dbReference type="NCBI Taxonomy" id="2484911"/>
    <lineage>
        <taxon>Bacteria</taxon>
        <taxon>Pseudomonadati</taxon>
        <taxon>Spirochaetota</taxon>
        <taxon>Spirochaetia</taxon>
        <taxon>Leptospirales</taxon>
        <taxon>Leptospiraceae</taxon>
        <taxon>Leptospira</taxon>
    </lineage>
</organism>
<dbReference type="EMBL" id="RQFD01000016">
    <property type="protein sequence ID" value="TGK47204.1"/>
    <property type="molecule type" value="Genomic_DNA"/>
</dbReference>
<evidence type="ECO:0000313" key="2">
    <source>
        <dbReference type="Proteomes" id="UP000297617"/>
    </source>
</evidence>
<proteinExistence type="predicted"/>
<evidence type="ECO:0000313" key="1">
    <source>
        <dbReference type="EMBL" id="TGK47204.1"/>
    </source>
</evidence>
<dbReference type="RefSeq" id="WP_135754879.1">
    <property type="nucleotide sequence ID" value="NZ_RQFD01000016.1"/>
</dbReference>
<reference evidence="2" key="1">
    <citation type="journal article" date="2019" name="PLoS Negl. Trop. Dis.">
        <title>Revisiting the worldwide diversity of Leptospira species in the environment.</title>
        <authorList>
            <person name="Vincent A.T."/>
            <person name="Schiettekatte O."/>
            <person name="Bourhy P."/>
            <person name="Veyrier F.J."/>
            <person name="Picardeau M."/>
        </authorList>
    </citation>
    <scope>NUCLEOTIDE SEQUENCE [LARGE SCALE GENOMIC DNA]</scope>
    <source>
        <strain evidence="2">201800295</strain>
    </source>
</reference>
<sequence>MPTFSLHQKIGLVFLCLSVGMCLPNPTRNISLNDQTSQFLKPSPSHRNQSSKNFLFPRTLPPHTKVQVLDTGISLLLLGFQTTTGEKVSFLWDTGSDISFYEGSDSLEAKDFQIGEKKLRLRRGEGILPDGIQGLLGLDAFRGTCVFWDQDLLYWFPSESPFCDHPDAYLGTQLKFLTTKQKGEHSYVQFEYPKSFPSYAHLDTGASLSILPKGGGEDYLGEKRVFRPGGTILTLDHWLAKETLVLMSKSGFREEYPNVEFLTGISLENFHLSGDKDKEEVWVIGHGVLRTRPLFWDFSRKRIGIIHQEN</sequence>
<accession>A0ABY2L1N2</accession>
<comment type="caution">
    <text evidence="1">The sequence shown here is derived from an EMBL/GenBank/DDBJ whole genome shotgun (WGS) entry which is preliminary data.</text>
</comment>
<evidence type="ECO:0008006" key="3">
    <source>
        <dbReference type="Google" id="ProtNLM"/>
    </source>
</evidence>
<keyword evidence="2" id="KW-1185">Reference proteome</keyword>
<gene>
    <name evidence="1" type="ORF">EHQ10_17980</name>
</gene>
<name>A0ABY2L1N2_9LEPT</name>
<protein>
    <recommendedName>
        <fullName evidence="3">Aspartyl protease</fullName>
    </recommendedName>
</protein>